<evidence type="ECO:0000256" key="1">
    <source>
        <dbReference type="SAM" id="MobiDB-lite"/>
    </source>
</evidence>
<dbReference type="EMBL" id="SAEB01000007">
    <property type="protein sequence ID" value="RVD84134.1"/>
    <property type="molecule type" value="Genomic_DNA"/>
</dbReference>
<feature type="compositionally biased region" description="Polar residues" evidence="1">
    <location>
        <begin position="34"/>
        <end position="48"/>
    </location>
</feature>
<dbReference type="GeneID" id="93588210"/>
<protein>
    <submittedName>
        <fullName evidence="3">Uncharacterized protein</fullName>
    </submittedName>
</protein>
<proteinExistence type="predicted"/>
<feature type="transmembrane region" description="Helical" evidence="2">
    <location>
        <begin position="100"/>
        <end position="118"/>
    </location>
</feature>
<dbReference type="VEuPathDB" id="FungiDB:DFL_005899"/>
<name>A0A436ZYU6_ARTFL</name>
<feature type="region of interest" description="Disordered" evidence="1">
    <location>
        <begin position="32"/>
        <end position="68"/>
    </location>
</feature>
<comment type="caution">
    <text evidence="3">The sequence shown here is derived from an EMBL/GenBank/DDBJ whole genome shotgun (WGS) entry which is preliminary data.</text>
</comment>
<keyword evidence="2" id="KW-1133">Transmembrane helix</keyword>
<organism evidence="3 4">
    <name type="scientific">Arthrobotrys flagrans</name>
    <name type="common">Nematode-trapping fungus</name>
    <name type="synonym">Trichothecium flagrans</name>
    <dbReference type="NCBI Taxonomy" id="97331"/>
    <lineage>
        <taxon>Eukaryota</taxon>
        <taxon>Fungi</taxon>
        <taxon>Dikarya</taxon>
        <taxon>Ascomycota</taxon>
        <taxon>Pezizomycotina</taxon>
        <taxon>Orbiliomycetes</taxon>
        <taxon>Orbiliales</taxon>
        <taxon>Orbiliaceae</taxon>
        <taxon>Arthrobotrys</taxon>
    </lineage>
</organism>
<dbReference type="RefSeq" id="XP_067489678.1">
    <property type="nucleotide sequence ID" value="XM_067635226.1"/>
</dbReference>
<accession>A0A436ZYU6</accession>
<keyword evidence="4" id="KW-1185">Reference proteome</keyword>
<reference evidence="3 4" key="1">
    <citation type="submission" date="2019-01" db="EMBL/GenBank/DDBJ databases">
        <title>Intercellular communication is required for trap formation in the nematode-trapping fungus Duddingtonia flagrans.</title>
        <authorList>
            <person name="Youssar L."/>
            <person name="Wernet V."/>
            <person name="Hensel N."/>
            <person name="Hildebrandt H.-G."/>
            <person name="Fischer R."/>
        </authorList>
    </citation>
    <scope>NUCLEOTIDE SEQUENCE [LARGE SCALE GENOMIC DNA]</scope>
    <source>
        <strain evidence="3 4">CBS H-5679</strain>
    </source>
</reference>
<evidence type="ECO:0000313" key="3">
    <source>
        <dbReference type="EMBL" id="RVD84134.1"/>
    </source>
</evidence>
<keyword evidence="2" id="KW-0472">Membrane</keyword>
<dbReference type="AlphaFoldDB" id="A0A436ZYU6"/>
<keyword evidence="2" id="KW-0812">Transmembrane</keyword>
<sequence length="119" mass="13474">MRTKIFRTQLLLAPPIRPASLLPSHGHYCRHRGLQTQSQPRLQPQRRFSQGTGPPSTSASSQSTDDSKLDSIIESLKRINENQRQMRRDISFLVRDPEDIALVAMGAYAVGWVLGFMTR</sequence>
<dbReference type="Proteomes" id="UP000283090">
    <property type="component" value="Unassembled WGS sequence"/>
</dbReference>
<gene>
    <name evidence="3" type="ORF">DFL_005899</name>
</gene>
<evidence type="ECO:0000256" key="2">
    <source>
        <dbReference type="SAM" id="Phobius"/>
    </source>
</evidence>
<evidence type="ECO:0000313" key="4">
    <source>
        <dbReference type="Proteomes" id="UP000283090"/>
    </source>
</evidence>
<feature type="compositionally biased region" description="Low complexity" evidence="1">
    <location>
        <begin position="49"/>
        <end position="64"/>
    </location>
</feature>